<reference evidence="7 8" key="1">
    <citation type="submission" date="2019-08" db="EMBL/GenBank/DDBJ databases">
        <title>Genomes of Subsaximicrobium wynnwilliamsii strains.</title>
        <authorList>
            <person name="Bowman J.P."/>
        </authorList>
    </citation>
    <scope>NUCLEOTIDE SEQUENCE [LARGE SCALE GENOMIC DNA]</scope>
    <source>
        <strain evidence="7 8">2-80-2</strain>
    </source>
</reference>
<feature type="signal peptide" evidence="4">
    <location>
        <begin position="1"/>
        <end position="18"/>
    </location>
</feature>
<evidence type="ECO:0000256" key="1">
    <source>
        <dbReference type="ARBA" id="ARBA00004442"/>
    </source>
</evidence>
<comment type="subcellular location">
    <subcellularLocation>
        <location evidence="1">Cell outer membrane</location>
    </subcellularLocation>
</comment>
<keyword evidence="8" id="KW-1185">Reference proteome</keyword>
<accession>A0A5C6ZAN7</accession>
<dbReference type="SUPFAM" id="SSF49464">
    <property type="entry name" value="Carboxypeptidase regulatory domain-like"/>
    <property type="match status" value="1"/>
</dbReference>
<dbReference type="AlphaFoldDB" id="A0A5C6ZAN7"/>
<dbReference type="Pfam" id="PF13715">
    <property type="entry name" value="CarbopepD_reg_2"/>
    <property type="match status" value="1"/>
</dbReference>
<evidence type="ECO:0000256" key="4">
    <source>
        <dbReference type="SAM" id="SignalP"/>
    </source>
</evidence>
<dbReference type="Pfam" id="PF07715">
    <property type="entry name" value="Plug"/>
    <property type="match status" value="1"/>
</dbReference>
<dbReference type="EMBL" id="VORO01000031">
    <property type="protein sequence ID" value="TXD87025.1"/>
    <property type="molecule type" value="Genomic_DNA"/>
</dbReference>
<dbReference type="Proteomes" id="UP000321578">
    <property type="component" value="Unassembled WGS sequence"/>
</dbReference>
<dbReference type="PANTHER" id="PTHR40980">
    <property type="entry name" value="PLUG DOMAIN-CONTAINING PROTEIN"/>
    <property type="match status" value="1"/>
</dbReference>
<keyword evidence="4" id="KW-0732">Signal</keyword>
<dbReference type="InterPro" id="IPR012910">
    <property type="entry name" value="Plug_dom"/>
</dbReference>
<dbReference type="Gene3D" id="2.40.170.20">
    <property type="entry name" value="TonB-dependent receptor, beta-barrel domain"/>
    <property type="match status" value="1"/>
</dbReference>
<comment type="caution">
    <text evidence="7">The sequence shown here is derived from an EMBL/GenBank/DDBJ whole genome shotgun (WGS) entry which is preliminary data.</text>
</comment>
<feature type="domain" description="TonB-dependent receptor plug" evidence="5">
    <location>
        <begin position="134"/>
        <end position="229"/>
    </location>
</feature>
<evidence type="ECO:0000256" key="2">
    <source>
        <dbReference type="ARBA" id="ARBA00023136"/>
    </source>
</evidence>
<keyword evidence="3" id="KW-0998">Cell outer membrane</keyword>
<dbReference type="Gene3D" id="2.170.130.10">
    <property type="entry name" value="TonB-dependent receptor, plug domain"/>
    <property type="match status" value="1"/>
</dbReference>
<keyword evidence="2" id="KW-0472">Membrane</keyword>
<dbReference type="InterPro" id="IPR041700">
    <property type="entry name" value="OMP_b-brl_3"/>
</dbReference>
<gene>
    <name evidence="7" type="ORF">ESY86_18370</name>
</gene>
<proteinExistence type="predicted"/>
<sequence>MKKLIILFTLFTTSFIMAQNTGSIVGMLTDKEYNNEPLAFANVLIKGTTTGTTSDFDGIYSLENLDPGPYTLVFSFVGYETQELVVEVVAGKVTTINVPMGANPGALDEIVITTTARKDSEVALLLDQKKAVEIKESIGAEQLTQLGVSDASGATAKISGVSKSEGTGQVYVRGLGDRYLTTTLNGLPVPSDNIDKKNIDLGLFPARFIQNVAVSKTFSPKNSSDQASGNIDIVSKEVTKRRTFGLSANGGVNSNIANVFDNFKVTANNSDVNFGLYSRAYEFDELSNAITGQSWTPQQISAPVNYSYGFNAGGIIGEARKLRLFISAGQSIENEYREGIFREYDQGNLRDSVPDGDNIRWRREVNTTGMFHGQFKFNDNNKVSLNSFIINKVFEETYEAGRSGGAVIFEELDGPQEGFQFVRDQNLKNTIISITQLIGEHNFSDDNKLEWAAGYNYVIANEPNRIRNEVNILNEDDRIQLGFTGGFQQRKSAQDITDKEYNARLQDEIILKKNENDDAIYKVSFGGNYRNKKRDFQSQFIGAEEAFTDAANPSSIDAISEIFTQSNFDNGILQLNTLQPDTYEGELVSYAGYADFIGVFNKFTAEVGLRYQSDAIDVGFDVGNYVDPATGISRIGTSNQSYERFYPAVNLKYNFTDKFAVRLAGSLSQTLPEFKEIAPFQYVSPENQVTQGNPDVEASRDLNVDLKFELFPTNEELLSLTAFYKQIKDPINRTLQRGGENIFSYFNSGNKATVIGVELEGRIYVVKKQDSLPNLKLSGNISYIDHKQDLKEIRDGDGNLLRTFKYGGKDEIGLEGASDWITNLALTLNTGSKYPYEFTLAGNYASDRIFSLGAPRNQNQPEVFYNGEITEQGVVVLDFIFSKDIDERWTIGATAKNLLNPTIKRVQLIESAVDGIRSEETVLSYSTGVNAAVSISYKF</sequence>
<name>A0A5C6ZAN7_9FLAO</name>
<dbReference type="InterPro" id="IPR008969">
    <property type="entry name" value="CarboxyPept-like_regulatory"/>
</dbReference>
<protein>
    <submittedName>
        <fullName evidence="7">Outer membrane beta-barrel protein</fullName>
    </submittedName>
</protein>
<dbReference type="PANTHER" id="PTHR40980:SF5">
    <property type="entry name" value="TONB-DEPENDENT RECEPTOR"/>
    <property type="match status" value="1"/>
</dbReference>
<dbReference type="OrthoDB" id="9768470at2"/>
<evidence type="ECO:0000259" key="5">
    <source>
        <dbReference type="Pfam" id="PF07715"/>
    </source>
</evidence>
<dbReference type="GO" id="GO:0009279">
    <property type="term" value="C:cell outer membrane"/>
    <property type="evidence" value="ECO:0007669"/>
    <property type="project" value="UniProtKB-SubCell"/>
</dbReference>
<organism evidence="7 8">
    <name type="scientific">Subsaximicrobium wynnwilliamsii</name>
    <dbReference type="NCBI Taxonomy" id="291179"/>
    <lineage>
        <taxon>Bacteria</taxon>
        <taxon>Pseudomonadati</taxon>
        <taxon>Bacteroidota</taxon>
        <taxon>Flavobacteriia</taxon>
        <taxon>Flavobacteriales</taxon>
        <taxon>Flavobacteriaceae</taxon>
        <taxon>Subsaximicrobium</taxon>
    </lineage>
</organism>
<feature type="domain" description="Outer membrane protein beta-barrel" evidence="6">
    <location>
        <begin position="481"/>
        <end position="911"/>
    </location>
</feature>
<dbReference type="InterPro" id="IPR037066">
    <property type="entry name" value="Plug_dom_sf"/>
</dbReference>
<dbReference type="Pfam" id="PF14905">
    <property type="entry name" value="OMP_b-brl_3"/>
    <property type="match status" value="1"/>
</dbReference>
<dbReference type="RefSeq" id="WP_147088188.1">
    <property type="nucleotide sequence ID" value="NZ_VORM01000023.1"/>
</dbReference>
<evidence type="ECO:0000313" key="7">
    <source>
        <dbReference type="EMBL" id="TXD87025.1"/>
    </source>
</evidence>
<feature type="chain" id="PRO_5022732200" evidence="4">
    <location>
        <begin position="19"/>
        <end position="939"/>
    </location>
</feature>
<evidence type="ECO:0000259" key="6">
    <source>
        <dbReference type="Pfam" id="PF14905"/>
    </source>
</evidence>
<dbReference type="SUPFAM" id="SSF56935">
    <property type="entry name" value="Porins"/>
    <property type="match status" value="1"/>
</dbReference>
<dbReference type="Gene3D" id="2.60.40.1120">
    <property type="entry name" value="Carboxypeptidase-like, regulatory domain"/>
    <property type="match status" value="1"/>
</dbReference>
<evidence type="ECO:0000313" key="8">
    <source>
        <dbReference type="Proteomes" id="UP000321578"/>
    </source>
</evidence>
<dbReference type="InterPro" id="IPR036942">
    <property type="entry name" value="Beta-barrel_TonB_sf"/>
</dbReference>
<evidence type="ECO:0000256" key="3">
    <source>
        <dbReference type="ARBA" id="ARBA00023237"/>
    </source>
</evidence>